<keyword evidence="5" id="KW-0378">Hydrolase</keyword>
<dbReference type="PANTHER" id="PTHR43434">
    <property type="entry name" value="PHOSPHOGLYCOLATE PHOSPHATASE"/>
    <property type="match status" value="1"/>
</dbReference>
<dbReference type="InterPro" id="IPR023198">
    <property type="entry name" value="PGP-like_dom2"/>
</dbReference>
<accession>A0A7X0J4J2</accession>
<organism evidence="5 6">
    <name type="scientific">Pedobacter cryoconitis</name>
    <dbReference type="NCBI Taxonomy" id="188932"/>
    <lineage>
        <taxon>Bacteria</taxon>
        <taxon>Pseudomonadati</taxon>
        <taxon>Bacteroidota</taxon>
        <taxon>Sphingobacteriia</taxon>
        <taxon>Sphingobacteriales</taxon>
        <taxon>Sphingobacteriaceae</taxon>
        <taxon>Pedobacter</taxon>
    </lineage>
</organism>
<dbReference type="InterPro" id="IPR050155">
    <property type="entry name" value="HAD-like_hydrolase_sf"/>
</dbReference>
<evidence type="ECO:0000313" key="5">
    <source>
        <dbReference type="EMBL" id="MBB6501014.1"/>
    </source>
</evidence>
<dbReference type="Pfam" id="PF00702">
    <property type="entry name" value="Hydrolase"/>
    <property type="match status" value="1"/>
</dbReference>
<dbReference type="AlphaFoldDB" id="A0A7X0J4J2"/>
<evidence type="ECO:0000313" key="6">
    <source>
        <dbReference type="Proteomes" id="UP000521017"/>
    </source>
</evidence>
<dbReference type="RefSeq" id="WP_184626359.1">
    <property type="nucleotide sequence ID" value="NZ_JACHCC010000008.1"/>
</dbReference>
<dbReference type="Proteomes" id="UP000521017">
    <property type="component" value="Unassembled WGS sequence"/>
</dbReference>
<evidence type="ECO:0000256" key="4">
    <source>
        <dbReference type="ARBA" id="ARBA00013078"/>
    </source>
</evidence>
<dbReference type="Gene3D" id="1.10.150.240">
    <property type="entry name" value="Putative phosphatase, domain 2"/>
    <property type="match status" value="1"/>
</dbReference>
<dbReference type="EMBL" id="JACHCC010000008">
    <property type="protein sequence ID" value="MBB6501014.1"/>
    <property type="molecule type" value="Genomic_DNA"/>
</dbReference>
<dbReference type="GO" id="GO:0006281">
    <property type="term" value="P:DNA repair"/>
    <property type="evidence" value="ECO:0007669"/>
    <property type="project" value="TreeGrafter"/>
</dbReference>
<dbReference type="InterPro" id="IPR023214">
    <property type="entry name" value="HAD_sf"/>
</dbReference>
<dbReference type="InterPro" id="IPR036412">
    <property type="entry name" value="HAD-like_sf"/>
</dbReference>
<proteinExistence type="inferred from homology"/>
<dbReference type="GO" id="GO:0008967">
    <property type="term" value="F:phosphoglycolate phosphatase activity"/>
    <property type="evidence" value="ECO:0007669"/>
    <property type="project" value="UniProtKB-EC"/>
</dbReference>
<reference evidence="5 6" key="1">
    <citation type="submission" date="2020-08" db="EMBL/GenBank/DDBJ databases">
        <title>Genomic Encyclopedia of Type Strains, Phase IV (KMG-V): Genome sequencing to study the core and pangenomes of soil and plant-associated prokaryotes.</title>
        <authorList>
            <person name="Whitman W."/>
        </authorList>
    </citation>
    <scope>NUCLEOTIDE SEQUENCE [LARGE SCALE GENOMIC DNA]</scope>
    <source>
        <strain evidence="5 6">M2T3</strain>
    </source>
</reference>
<name>A0A7X0J4J2_9SPHI</name>
<dbReference type="SUPFAM" id="SSF56784">
    <property type="entry name" value="HAD-like"/>
    <property type="match status" value="1"/>
</dbReference>
<comment type="similarity">
    <text evidence="3">Belongs to the HAD-like hydrolase superfamily. CbbY/CbbZ/Gph/YieH family.</text>
</comment>
<dbReference type="PANTHER" id="PTHR43434:SF1">
    <property type="entry name" value="PHOSPHOGLYCOLATE PHOSPHATASE"/>
    <property type="match status" value="1"/>
</dbReference>
<comment type="catalytic activity">
    <reaction evidence="1">
        <text>2-phosphoglycolate + H2O = glycolate + phosphate</text>
        <dbReference type="Rhea" id="RHEA:14369"/>
        <dbReference type="ChEBI" id="CHEBI:15377"/>
        <dbReference type="ChEBI" id="CHEBI:29805"/>
        <dbReference type="ChEBI" id="CHEBI:43474"/>
        <dbReference type="ChEBI" id="CHEBI:58033"/>
        <dbReference type="EC" id="3.1.3.18"/>
    </reaction>
</comment>
<evidence type="ECO:0000256" key="1">
    <source>
        <dbReference type="ARBA" id="ARBA00000830"/>
    </source>
</evidence>
<evidence type="ECO:0000256" key="3">
    <source>
        <dbReference type="ARBA" id="ARBA00006171"/>
    </source>
</evidence>
<gene>
    <name evidence="5" type="ORF">HDF25_003177</name>
</gene>
<protein>
    <recommendedName>
        <fullName evidence="4">phosphoglycolate phosphatase</fullName>
        <ecNumber evidence="4">3.1.3.18</ecNumber>
    </recommendedName>
</protein>
<dbReference type="SFLD" id="SFLDG01129">
    <property type="entry name" value="C1.5:_HAD__Beta-PGM__Phosphata"/>
    <property type="match status" value="1"/>
</dbReference>
<sequence length="228" mass="26078">MRYIIFDIDGTLTDTTEVDDRCFTQALEDVFNFKGFETNYGHYVNTTDSGIIDQLFQEQYQRTYTEAERDEFISHFCNLLAGAYALENNCMKEIPKAAKIIQTLCQQEGVSIGLATGGWRESALYKLRCAGIDTSGCIAASFAQDAKARRDIIGNTISQMNKIHQMEVPFTEITYIGDGRWDYEATKQLAIRFIGINNKKLTEISNIVKLDDYDEIYQHLWNQDVPAW</sequence>
<dbReference type="SFLD" id="SFLDS00003">
    <property type="entry name" value="Haloacid_Dehalogenase"/>
    <property type="match status" value="1"/>
</dbReference>
<comment type="pathway">
    <text evidence="2">Organic acid metabolism; glycolate biosynthesis; glycolate from 2-phosphoglycolate: step 1/1.</text>
</comment>
<comment type="caution">
    <text evidence="5">The sequence shown here is derived from an EMBL/GenBank/DDBJ whole genome shotgun (WGS) entry which is preliminary data.</text>
</comment>
<evidence type="ECO:0000256" key="2">
    <source>
        <dbReference type="ARBA" id="ARBA00004818"/>
    </source>
</evidence>
<dbReference type="EC" id="3.1.3.18" evidence="4"/>
<dbReference type="Gene3D" id="3.40.50.1000">
    <property type="entry name" value="HAD superfamily/HAD-like"/>
    <property type="match status" value="1"/>
</dbReference>